<organism evidence="3 4">
    <name type="scientific">Lithocarpus litseifolius</name>
    <dbReference type="NCBI Taxonomy" id="425828"/>
    <lineage>
        <taxon>Eukaryota</taxon>
        <taxon>Viridiplantae</taxon>
        <taxon>Streptophyta</taxon>
        <taxon>Embryophyta</taxon>
        <taxon>Tracheophyta</taxon>
        <taxon>Spermatophyta</taxon>
        <taxon>Magnoliopsida</taxon>
        <taxon>eudicotyledons</taxon>
        <taxon>Gunneridae</taxon>
        <taxon>Pentapetalae</taxon>
        <taxon>rosids</taxon>
        <taxon>fabids</taxon>
        <taxon>Fagales</taxon>
        <taxon>Fagaceae</taxon>
        <taxon>Lithocarpus</taxon>
    </lineage>
</organism>
<reference evidence="3 4" key="1">
    <citation type="submission" date="2024-01" db="EMBL/GenBank/DDBJ databases">
        <title>A telomere-to-telomere, gap-free genome of sweet tea (Lithocarpus litseifolius).</title>
        <authorList>
            <person name="Zhou J."/>
        </authorList>
    </citation>
    <scope>NUCLEOTIDE SEQUENCE [LARGE SCALE GENOMIC DNA]</scope>
    <source>
        <strain evidence="3">Zhou-2022a</strain>
        <tissue evidence="3">Leaf</tissue>
    </source>
</reference>
<dbReference type="GO" id="GO:0043531">
    <property type="term" value="F:ADP binding"/>
    <property type="evidence" value="ECO:0007669"/>
    <property type="project" value="InterPro"/>
</dbReference>
<accession>A0AAW2BDU0</accession>
<gene>
    <name evidence="3" type="ORF">SO802_032639</name>
</gene>
<keyword evidence="4" id="KW-1185">Reference proteome</keyword>
<evidence type="ECO:0000259" key="2">
    <source>
        <dbReference type="Pfam" id="PF00931"/>
    </source>
</evidence>
<dbReference type="PANTHER" id="PTHR36766:SF59">
    <property type="entry name" value="DISEASE RESISTANCE PROTEIN RGA2-LIKE"/>
    <property type="match status" value="1"/>
</dbReference>
<feature type="domain" description="NB-ARC" evidence="2">
    <location>
        <begin position="9"/>
        <end position="77"/>
    </location>
</feature>
<dbReference type="Gene3D" id="3.40.50.300">
    <property type="entry name" value="P-loop containing nucleotide triphosphate hydrolases"/>
    <property type="match status" value="1"/>
</dbReference>
<dbReference type="InterPro" id="IPR002182">
    <property type="entry name" value="NB-ARC"/>
</dbReference>
<dbReference type="AlphaFoldDB" id="A0AAW2BDU0"/>
<proteinExistence type="predicted"/>
<comment type="caution">
    <text evidence="3">The sequence shown here is derived from an EMBL/GenBank/DDBJ whole genome shotgun (WGS) entry which is preliminary data.</text>
</comment>
<evidence type="ECO:0000313" key="4">
    <source>
        <dbReference type="Proteomes" id="UP001459277"/>
    </source>
</evidence>
<dbReference type="PANTHER" id="PTHR36766">
    <property type="entry name" value="PLANT BROAD-SPECTRUM MILDEW RESISTANCE PROTEIN RPW8"/>
    <property type="match status" value="1"/>
</dbReference>
<name>A0AAW2BDU0_9ROSI</name>
<dbReference type="Pfam" id="PF00931">
    <property type="entry name" value="NB-ARC"/>
    <property type="match status" value="1"/>
</dbReference>
<protein>
    <recommendedName>
        <fullName evidence="2">NB-ARC domain-containing protein</fullName>
    </recommendedName>
</protein>
<dbReference type="SUPFAM" id="SSF52540">
    <property type="entry name" value="P-loop containing nucleoside triphosphate hydrolases"/>
    <property type="match status" value="1"/>
</dbReference>
<dbReference type="GO" id="GO:0006952">
    <property type="term" value="P:defense response"/>
    <property type="evidence" value="ECO:0007669"/>
    <property type="project" value="UniProtKB-KW"/>
</dbReference>
<dbReference type="EMBL" id="JAZDWU010000012">
    <property type="protein sequence ID" value="KAK9983114.1"/>
    <property type="molecule type" value="Genomic_DNA"/>
</dbReference>
<sequence length="104" mass="12037">MMSPKLSLVLLVLDDVWNEDHNECYNLRTSLSSGVEGSKIIVTTRSEKIATIMGTTYIHHLEGLFEDNCWALFKQRTYGHNEDHHPNLSTNWQTNSERNVEVYL</sequence>
<keyword evidence="1" id="KW-0611">Plant defense</keyword>
<evidence type="ECO:0000256" key="1">
    <source>
        <dbReference type="ARBA" id="ARBA00022821"/>
    </source>
</evidence>
<dbReference type="Proteomes" id="UP001459277">
    <property type="component" value="Unassembled WGS sequence"/>
</dbReference>
<evidence type="ECO:0000313" key="3">
    <source>
        <dbReference type="EMBL" id="KAK9983114.1"/>
    </source>
</evidence>
<dbReference type="InterPro" id="IPR027417">
    <property type="entry name" value="P-loop_NTPase"/>
</dbReference>